<dbReference type="AlphaFoldDB" id="A0A2S5A6V6"/>
<dbReference type="Proteomes" id="UP000237310">
    <property type="component" value="Unassembled WGS sequence"/>
</dbReference>
<proteinExistence type="predicted"/>
<sequence>MKHLLTTLFAVCLSYTAAVAQEKEAEKAPQEKTVSKEEKETAKAKKEANLLEVFKIIQATPEEQAKMREFIKESGEYGKELRADPDFTEEEKIMKLKVYAKIKNARLRELLGDDRYKLYRDAVNAQKGRAPKK</sequence>
<keyword evidence="3" id="KW-1185">Reference proteome</keyword>
<accession>A0A2S5A6V6</accession>
<dbReference type="OrthoDB" id="9853915at2"/>
<evidence type="ECO:0000313" key="2">
    <source>
        <dbReference type="EMBL" id="POY38236.1"/>
    </source>
</evidence>
<keyword evidence="1" id="KW-0732">Signal</keyword>
<feature type="chain" id="PRO_5015461313" description="DUF4890 domain-containing protein" evidence="1">
    <location>
        <begin position="21"/>
        <end position="133"/>
    </location>
</feature>
<dbReference type="EMBL" id="PQVG01000007">
    <property type="protein sequence ID" value="POY38236.1"/>
    <property type="molecule type" value="Genomic_DNA"/>
</dbReference>
<comment type="caution">
    <text evidence="2">The sequence shown here is derived from an EMBL/GenBank/DDBJ whole genome shotgun (WGS) entry which is preliminary data.</text>
</comment>
<organism evidence="2 3">
    <name type="scientific">Flavobacterium alvei</name>
    <dbReference type="NCBI Taxonomy" id="2080416"/>
    <lineage>
        <taxon>Bacteria</taxon>
        <taxon>Pseudomonadati</taxon>
        <taxon>Bacteroidota</taxon>
        <taxon>Flavobacteriia</taxon>
        <taxon>Flavobacteriales</taxon>
        <taxon>Flavobacteriaceae</taxon>
        <taxon>Flavobacterium</taxon>
    </lineage>
</organism>
<feature type="signal peptide" evidence="1">
    <location>
        <begin position="1"/>
        <end position="20"/>
    </location>
</feature>
<gene>
    <name evidence="2" type="ORF">C3L50_13315</name>
</gene>
<protein>
    <recommendedName>
        <fullName evidence="4">DUF4890 domain-containing protein</fullName>
    </recommendedName>
</protein>
<evidence type="ECO:0000313" key="3">
    <source>
        <dbReference type="Proteomes" id="UP000237310"/>
    </source>
</evidence>
<evidence type="ECO:0000256" key="1">
    <source>
        <dbReference type="SAM" id="SignalP"/>
    </source>
</evidence>
<dbReference type="RefSeq" id="WP_103806669.1">
    <property type="nucleotide sequence ID" value="NZ_PQVG01000007.1"/>
</dbReference>
<evidence type="ECO:0008006" key="4">
    <source>
        <dbReference type="Google" id="ProtNLM"/>
    </source>
</evidence>
<name>A0A2S5A6V6_9FLAO</name>
<reference evidence="2 3" key="1">
    <citation type="submission" date="2018-01" db="EMBL/GenBank/DDBJ databases">
        <authorList>
            <person name="Gaut B.S."/>
            <person name="Morton B.R."/>
            <person name="Clegg M.T."/>
            <person name="Duvall M.R."/>
        </authorList>
    </citation>
    <scope>NUCLEOTIDE SEQUENCE [LARGE SCALE GENOMIC DNA]</scope>
    <source>
        <strain evidence="2 3">HR-AY</strain>
    </source>
</reference>